<accession>A0ABP0G1W1</accession>
<dbReference type="Proteomes" id="UP001642483">
    <property type="component" value="Unassembled WGS sequence"/>
</dbReference>
<reference evidence="2 3" key="1">
    <citation type="submission" date="2024-02" db="EMBL/GenBank/DDBJ databases">
        <authorList>
            <person name="Daric V."/>
            <person name="Darras S."/>
        </authorList>
    </citation>
    <scope>NUCLEOTIDE SEQUENCE [LARGE SCALE GENOMIC DNA]</scope>
</reference>
<organism evidence="2 3">
    <name type="scientific">Clavelina lepadiformis</name>
    <name type="common">Light-bulb sea squirt</name>
    <name type="synonym">Ascidia lepadiformis</name>
    <dbReference type="NCBI Taxonomy" id="159417"/>
    <lineage>
        <taxon>Eukaryota</taxon>
        <taxon>Metazoa</taxon>
        <taxon>Chordata</taxon>
        <taxon>Tunicata</taxon>
        <taxon>Ascidiacea</taxon>
        <taxon>Aplousobranchia</taxon>
        <taxon>Clavelinidae</taxon>
        <taxon>Clavelina</taxon>
    </lineage>
</organism>
<dbReference type="EMBL" id="CAWYQH010000101">
    <property type="protein sequence ID" value="CAK8685841.1"/>
    <property type="molecule type" value="Genomic_DNA"/>
</dbReference>
<comment type="caution">
    <text evidence="2">The sequence shown here is derived from an EMBL/GenBank/DDBJ whole genome shotgun (WGS) entry which is preliminary data.</text>
</comment>
<proteinExistence type="predicted"/>
<sequence length="94" mass="11193">MADYRQMVWYDNLYPWTEGKSFHNFNPAMSPRRLSSKLFTRTTAQEQAMFNAKEHYKGSAAMYRTQMVLWVGPEPKPSEYREHLLINRLFLPTS</sequence>
<evidence type="ECO:0000313" key="3">
    <source>
        <dbReference type="Proteomes" id="UP001642483"/>
    </source>
</evidence>
<name>A0ABP0G1W1_CLALP</name>
<dbReference type="EMBL" id="CAWYQH010000101">
    <property type="protein sequence ID" value="CAK8685838.1"/>
    <property type="molecule type" value="Genomic_DNA"/>
</dbReference>
<gene>
    <name evidence="1" type="ORF">CVLEPA_LOCUS16928</name>
    <name evidence="2" type="ORF">CVLEPA_LOCUS16931</name>
</gene>
<evidence type="ECO:0000313" key="1">
    <source>
        <dbReference type="EMBL" id="CAK8685838.1"/>
    </source>
</evidence>
<evidence type="ECO:0000313" key="2">
    <source>
        <dbReference type="EMBL" id="CAK8685841.1"/>
    </source>
</evidence>
<protein>
    <submittedName>
        <fullName evidence="2">Uncharacterized protein</fullName>
    </submittedName>
</protein>
<keyword evidence="3" id="KW-1185">Reference proteome</keyword>